<dbReference type="GO" id="GO:0071555">
    <property type="term" value="P:cell wall organization"/>
    <property type="evidence" value="ECO:0007669"/>
    <property type="project" value="UniProtKB-KW"/>
</dbReference>
<gene>
    <name evidence="8" type="primary">LOC104236989</name>
</gene>
<evidence type="ECO:0000256" key="4">
    <source>
        <dbReference type="ARBA" id="ARBA00022512"/>
    </source>
</evidence>
<keyword evidence="7" id="KW-1185">Reference proteome</keyword>
<keyword evidence="4 6" id="KW-0134">Cell wall</keyword>
<comment type="similarity">
    <text evidence="3 6">Belongs to the pectinacetylesterase family.</text>
</comment>
<organism evidence="7 8">
    <name type="scientific">Nicotiana sylvestris</name>
    <name type="common">Wood tobacco</name>
    <name type="synonym">South American tobacco</name>
    <dbReference type="NCBI Taxonomy" id="4096"/>
    <lineage>
        <taxon>Eukaryota</taxon>
        <taxon>Viridiplantae</taxon>
        <taxon>Streptophyta</taxon>
        <taxon>Embryophyta</taxon>
        <taxon>Tracheophyta</taxon>
        <taxon>Spermatophyta</taxon>
        <taxon>Magnoliopsida</taxon>
        <taxon>eudicotyledons</taxon>
        <taxon>Gunneridae</taxon>
        <taxon>Pentapetalae</taxon>
        <taxon>asterids</taxon>
        <taxon>lamiids</taxon>
        <taxon>Solanales</taxon>
        <taxon>Solanaceae</taxon>
        <taxon>Nicotianoideae</taxon>
        <taxon>Nicotianeae</taxon>
        <taxon>Nicotiana</taxon>
    </lineage>
</organism>
<evidence type="ECO:0000256" key="6">
    <source>
        <dbReference type="RuleBase" id="RU363114"/>
    </source>
</evidence>
<dbReference type="STRING" id="4096.A0A1U7XEQ2"/>
<evidence type="ECO:0000256" key="1">
    <source>
        <dbReference type="ARBA" id="ARBA00003534"/>
    </source>
</evidence>
<dbReference type="AlphaFoldDB" id="A0A1U7XEQ2"/>
<dbReference type="InterPro" id="IPR004963">
    <property type="entry name" value="PAE/NOTUM"/>
</dbReference>
<evidence type="ECO:0000313" key="8">
    <source>
        <dbReference type="RefSeq" id="XP_009789348.1"/>
    </source>
</evidence>
<dbReference type="Proteomes" id="UP000189701">
    <property type="component" value="Unplaced"/>
</dbReference>
<evidence type="ECO:0000256" key="2">
    <source>
        <dbReference type="ARBA" id="ARBA00004191"/>
    </source>
</evidence>
<keyword evidence="6" id="KW-0378">Hydrolase</keyword>
<dbReference type="Pfam" id="PF03283">
    <property type="entry name" value="PAE"/>
    <property type="match status" value="1"/>
</dbReference>
<keyword evidence="5 6" id="KW-0961">Cell wall biogenesis/degradation</keyword>
<accession>A0A1U7XEQ2</accession>
<proteinExistence type="inferred from homology"/>
<sequence>MHTKSNPNSPRLTFLESLNELGPSISRGYFISSCHFHNGIEIQSYWSSTNSPTLANKTIAETVGDWFFNSTEVSFKGFIALIFVANFADRGSWCYNTTSDVYLFLV</sequence>
<reference evidence="8" key="2">
    <citation type="submission" date="2025-08" db="UniProtKB">
        <authorList>
            <consortium name="RefSeq"/>
        </authorList>
    </citation>
    <scope>IDENTIFICATION</scope>
    <source>
        <tissue evidence="8">Leaf</tissue>
    </source>
</reference>
<reference evidence="7" key="1">
    <citation type="journal article" date="2013" name="Genome Biol.">
        <title>Reference genomes and transcriptomes of Nicotiana sylvestris and Nicotiana tomentosiformis.</title>
        <authorList>
            <person name="Sierro N."/>
            <person name="Battey J.N."/>
            <person name="Ouadi S."/>
            <person name="Bovet L."/>
            <person name="Goepfert S."/>
            <person name="Bakaher N."/>
            <person name="Peitsch M.C."/>
            <person name="Ivanov N.V."/>
        </authorList>
    </citation>
    <scope>NUCLEOTIDE SEQUENCE [LARGE SCALE GENOMIC DNA]</scope>
</reference>
<evidence type="ECO:0000313" key="7">
    <source>
        <dbReference type="Proteomes" id="UP000189701"/>
    </source>
</evidence>
<comment type="subcellular location">
    <subcellularLocation>
        <location evidence="2 6">Secreted</location>
        <location evidence="2 6">Cell wall</location>
    </subcellularLocation>
</comment>
<keyword evidence="6" id="KW-0964">Secreted</keyword>
<evidence type="ECO:0000256" key="5">
    <source>
        <dbReference type="ARBA" id="ARBA00023316"/>
    </source>
</evidence>
<dbReference type="EC" id="3.1.1.-" evidence="6"/>
<protein>
    <recommendedName>
        <fullName evidence="6">Pectin acetylesterase</fullName>
        <ecNumber evidence="6">3.1.1.-</ecNumber>
    </recommendedName>
</protein>
<dbReference type="RefSeq" id="XP_009789348.1">
    <property type="nucleotide sequence ID" value="XM_009791046.1"/>
</dbReference>
<evidence type="ECO:0000256" key="3">
    <source>
        <dbReference type="ARBA" id="ARBA00005784"/>
    </source>
</evidence>
<comment type="function">
    <text evidence="1 6">Hydrolyzes acetyl esters in homogalacturonan regions of pectin. In type I primary cell wall, galacturonic acid residues of pectin can be acetylated at the O-2 and O-3 positions. Decreasing the degree of acetylation of pectin gels in vitro alters their physical properties.</text>
</comment>
<dbReference type="GO" id="GO:0016787">
    <property type="term" value="F:hydrolase activity"/>
    <property type="evidence" value="ECO:0007669"/>
    <property type="project" value="UniProtKB-KW"/>
</dbReference>
<name>A0A1U7XEQ2_NICSY</name>